<dbReference type="InterPro" id="IPR032722">
    <property type="entry name" value="Deaminase_XOO_2897"/>
</dbReference>
<evidence type="ECO:0000313" key="2">
    <source>
        <dbReference type="EMBL" id="GLW89549.1"/>
    </source>
</evidence>
<comment type="caution">
    <text evidence="2">The sequence shown here is derived from an EMBL/GenBank/DDBJ whole genome shotgun (WGS) entry which is preliminary data.</text>
</comment>
<dbReference type="RefSeq" id="WP_285606906.1">
    <property type="nucleotide sequence ID" value="NZ_BSSD01000001.1"/>
</dbReference>
<keyword evidence="3" id="KW-1185">Reference proteome</keyword>
<evidence type="ECO:0000313" key="3">
    <source>
        <dbReference type="Proteomes" id="UP001165042"/>
    </source>
</evidence>
<name>A0A9W6QJ47_9PSEU</name>
<accession>A0A9W6QJ47</accession>
<reference evidence="2" key="1">
    <citation type="submission" date="2023-02" db="EMBL/GenBank/DDBJ databases">
        <title>Actinokineospora globicatena NBRC 15670.</title>
        <authorList>
            <person name="Ichikawa N."/>
            <person name="Sato H."/>
            <person name="Tonouchi N."/>
        </authorList>
    </citation>
    <scope>NUCLEOTIDE SEQUENCE</scope>
    <source>
        <strain evidence="2">NBRC 15670</strain>
    </source>
</reference>
<dbReference type="PRINTS" id="PR01217">
    <property type="entry name" value="PRICHEXTENSN"/>
</dbReference>
<gene>
    <name evidence="2" type="ORF">Aglo03_03650</name>
</gene>
<sequence>MEQVQRPSHRPPGVVRGGGVIALQRLAGNRAAARAVAGMAPAPVQRYVLRPVSHNDDAHRVRAGQLGSDANVAVAYPTKPDGAEKEPVTSWSFHGGDHAEVAAIKKTGIAKARGRRVGDWVGRVYTELEPCPRCKVDLGALLEDDAVVEYTAWFESQWSNAQNSLKSRAMSIAEIDFLLEHATTVGLSTPDLQAESLRLKSTALDKKGTPYSRESATAARQAFAAGAAALYQQLLTAEINQHPELPASQARTLLAHARDTRHFDKYRATLTKIREQASRARLTAPMPPTHAPLTIPNPRPSTTPAAKPWLPPFSLDSGPTAASPHPSASFLAAPQTPAPRPFLRNNTTTTSPPTPTVVSYPWSNTTAPPPPTPAARPFLRNSTTVSPVDPGTMPFPTTSTPSPHISTALPFLRNNTTGSTAGPALIPFPRIATASSTPFPGASTATPLVPAPAPSLKRKPSAPLIGQPPLKQARSDAITANQADFLRILARKRGPDRFNAVFDQVSAGIAPRQPDDTTNSLIARLTKSAASTMIDRLKAG</sequence>
<dbReference type="Proteomes" id="UP001165042">
    <property type="component" value="Unassembled WGS sequence"/>
</dbReference>
<protein>
    <submittedName>
        <fullName evidence="2">Uncharacterized protein</fullName>
    </submittedName>
</protein>
<feature type="region of interest" description="Disordered" evidence="1">
    <location>
        <begin position="284"/>
        <end position="376"/>
    </location>
</feature>
<organism evidence="2 3">
    <name type="scientific">Actinokineospora globicatena</name>
    <dbReference type="NCBI Taxonomy" id="103729"/>
    <lineage>
        <taxon>Bacteria</taxon>
        <taxon>Bacillati</taxon>
        <taxon>Actinomycetota</taxon>
        <taxon>Actinomycetes</taxon>
        <taxon>Pseudonocardiales</taxon>
        <taxon>Pseudonocardiaceae</taxon>
        <taxon>Actinokineospora</taxon>
    </lineage>
</organism>
<dbReference type="Pfam" id="PF14440">
    <property type="entry name" value="XOO_2897-deam"/>
    <property type="match status" value="1"/>
</dbReference>
<proteinExistence type="predicted"/>
<evidence type="ECO:0000256" key="1">
    <source>
        <dbReference type="SAM" id="MobiDB-lite"/>
    </source>
</evidence>
<feature type="region of interest" description="Disordered" evidence="1">
    <location>
        <begin position="445"/>
        <end position="474"/>
    </location>
</feature>
<dbReference type="AlphaFoldDB" id="A0A9W6QJ47"/>
<feature type="compositionally biased region" description="Low complexity" evidence="1">
    <location>
        <begin position="347"/>
        <end position="359"/>
    </location>
</feature>
<feature type="compositionally biased region" description="Pro residues" evidence="1">
    <location>
        <begin position="285"/>
        <end position="301"/>
    </location>
</feature>
<dbReference type="EMBL" id="BSSD01000001">
    <property type="protein sequence ID" value="GLW89549.1"/>
    <property type="molecule type" value="Genomic_DNA"/>
</dbReference>